<comment type="subcellular location">
    <subcellularLocation>
        <location evidence="1 6">Cytoplasm</location>
        <location evidence="1 6">Cytosol</location>
    </subcellularLocation>
</comment>
<gene>
    <name evidence="7" type="primary">fliS_1</name>
    <name evidence="7" type="ORF">GCM10009107_36200</name>
</gene>
<keyword evidence="3 6" id="KW-0963">Cytoplasm</keyword>
<dbReference type="Proteomes" id="UP001500279">
    <property type="component" value="Unassembled WGS sequence"/>
</dbReference>
<keyword evidence="5" id="KW-0143">Chaperone</keyword>
<evidence type="ECO:0000256" key="3">
    <source>
        <dbReference type="ARBA" id="ARBA00022490"/>
    </source>
</evidence>
<accession>A0ABN1K760</accession>
<keyword evidence="7" id="KW-0282">Flagellum</keyword>
<dbReference type="CDD" id="cd16098">
    <property type="entry name" value="FliS"/>
    <property type="match status" value="1"/>
</dbReference>
<dbReference type="EMBL" id="BAAAEW010000023">
    <property type="protein sequence ID" value="GAA0757026.1"/>
    <property type="molecule type" value="Genomic_DNA"/>
</dbReference>
<dbReference type="InterPro" id="IPR003713">
    <property type="entry name" value="FliS"/>
</dbReference>
<evidence type="ECO:0000256" key="1">
    <source>
        <dbReference type="ARBA" id="ARBA00004514"/>
    </source>
</evidence>
<evidence type="ECO:0000313" key="8">
    <source>
        <dbReference type="Proteomes" id="UP001500279"/>
    </source>
</evidence>
<keyword evidence="4 6" id="KW-1005">Bacterial flagellum biogenesis</keyword>
<name>A0ABN1K760_9BURK</name>
<organism evidence="7 8">
    <name type="scientific">Ideonella azotifigens</name>
    <dbReference type="NCBI Taxonomy" id="513160"/>
    <lineage>
        <taxon>Bacteria</taxon>
        <taxon>Pseudomonadati</taxon>
        <taxon>Pseudomonadota</taxon>
        <taxon>Betaproteobacteria</taxon>
        <taxon>Burkholderiales</taxon>
        <taxon>Sphaerotilaceae</taxon>
        <taxon>Ideonella</taxon>
    </lineage>
</organism>
<dbReference type="PIRSF" id="PIRSF039090">
    <property type="entry name" value="Flis"/>
    <property type="match status" value="1"/>
</dbReference>
<evidence type="ECO:0000256" key="5">
    <source>
        <dbReference type="ARBA" id="ARBA00023186"/>
    </source>
</evidence>
<evidence type="ECO:0000256" key="6">
    <source>
        <dbReference type="PIRNR" id="PIRNR039090"/>
    </source>
</evidence>
<dbReference type="RefSeq" id="WP_141285059.1">
    <property type="nucleotide sequence ID" value="NZ_BAAAEW010000023.1"/>
</dbReference>
<dbReference type="PANTHER" id="PTHR34773">
    <property type="entry name" value="FLAGELLAR SECRETION CHAPERONE FLIS"/>
    <property type="match status" value="1"/>
</dbReference>
<keyword evidence="8" id="KW-1185">Reference proteome</keyword>
<protein>
    <recommendedName>
        <fullName evidence="6">Flagellar secretion chaperone FliS</fullName>
    </recommendedName>
</protein>
<keyword evidence="7" id="KW-0966">Cell projection</keyword>
<evidence type="ECO:0000256" key="4">
    <source>
        <dbReference type="ARBA" id="ARBA00022795"/>
    </source>
</evidence>
<evidence type="ECO:0000256" key="2">
    <source>
        <dbReference type="ARBA" id="ARBA00008787"/>
    </source>
</evidence>
<comment type="caution">
    <text evidence="7">The sequence shown here is derived from an EMBL/GenBank/DDBJ whole genome shotgun (WGS) entry which is preliminary data.</text>
</comment>
<reference evidence="7 8" key="1">
    <citation type="journal article" date="2019" name="Int. J. Syst. Evol. Microbiol.">
        <title>The Global Catalogue of Microorganisms (GCM) 10K type strain sequencing project: providing services to taxonomists for standard genome sequencing and annotation.</title>
        <authorList>
            <consortium name="The Broad Institute Genomics Platform"/>
            <consortium name="The Broad Institute Genome Sequencing Center for Infectious Disease"/>
            <person name="Wu L."/>
            <person name="Ma J."/>
        </authorList>
    </citation>
    <scope>NUCLEOTIDE SEQUENCE [LARGE SCALE GENOMIC DNA]</scope>
    <source>
        <strain evidence="7 8">JCM 15503</strain>
    </source>
</reference>
<dbReference type="NCBIfam" id="TIGR00208">
    <property type="entry name" value="fliS"/>
    <property type="match status" value="1"/>
</dbReference>
<keyword evidence="7" id="KW-0969">Cilium</keyword>
<dbReference type="Pfam" id="PF02561">
    <property type="entry name" value="FliS"/>
    <property type="match status" value="1"/>
</dbReference>
<sequence>MFTPSFSYALGQAGAMAHAYRRVSVETSIVDASPHKLVEMLFDGFMESVSQARGYMRSGEIESKGKAISRAARIVEEGLKAGLNLKDGGRLALDLQSLYAYLTMRLTLANIRNDEKILDECASLVDPLRQAWKAIGPQVHQGLN</sequence>
<dbReference type="InterPro" id="IPR036584">
    <property type="entry name" value="FliS_sf"/>
</dbReference>
<comment type="similarity">
    <text evidence="2 6">Belongs to the FliS family.</text>
</comment>
<dbReference type="Gene3D" id="1.20.120.340">
    <property type="entry name" value="Flagellar protein FliS"/>
    <property type="match status" value="1"/>
</dbReference>
<dbReference type="SUPFAM" id="SSF101116">
    <property type="entry name" value="Flagellar export chaperone FliS"/>
    <property type="match status" value="1"/>
</dbReference>
<evidence type="ECO:0000313" key="7">
    <source>
        <dbReference type="EMBL" id="GAA0757026.1"/>
    </source>
</evidence>
<proteinExistence type="inferred from homology"/>
<dbReference type="PANTHER" id="PTHR34773:SF1">
    <property type="entry name" value="FLAGELLAR SECRETION CHAPERONE FLIS"/>
    <property type="match status" value="1"/>
</dbReference>